<evidence type="ECO:0000256" key="1">
    <source>
        <dbReference type="SAM" id="MobiDB-lite"/>
    </source>
</evidence>
<reference evidence="3 4" key="1">
    <citation type="journal article" date="2023" name="Int. J. Syst. Evol. Microbiol.">
        <title>Physiological and genomic analyses of cobalamin (vitamin B12)-auxotrophy of Lysobacter auxotrophicus sp. nov., a methionine-auxotrophic chitinolytic bacterium isolated from chitin-treated soil.</title>
        <authorList>
            <person name="Saito A."/>
            <person name="Dohra H."/>
            <person name="Hamada M."/>
            <person name="Moriuchi R."/>
            <person name="Kotsuchibashi Y."/>
            <person name="Mori K."/>
        </authorList>
    </citation>
    <scope>NUCLEOTIDE SEQUENCE [LARGE SCALE GENOMIC DNA]</scope>
    <source>
        <strain evidence="3 4">5-21a</strain>
    </source>
</reference>
<proteinExistence type="predicted"/>
<organism evidence="3 4">
    <name type="scientific">Lysobacter auxotrophicus</name>
    <dbReference type="NCBI Taxonomy" id="2992573"/>
    <lineage>
        <taxon>Bacteria</taxon>
        <taxon>Pseudomonadati</taxon>
        <taxon>Pseudomonadota</taxon>
        <taxon>Gammaproteobacteria</taxon>
        <taxon>Lysobacterales</taxon>
        <taxon>Lysobacteraceae</taxon>
        <taxon>Lysobacter</taxon>
    </lineage>
</organism>
<feature type="transmembrane region" description="Helical" evidence="2">
    <location>
        <begin position="70"/>
        <end position="92"/>
    </location>
</feature>
<accession>A0ABM8DFU6</accession>
<keyword evidence="2" id="KW-1133">Transmembrane helix</keyword>
<gene>
    <name evidence="3" type="ORF">LA521A_26760</name>
</gene>
<evidence type="ECO:0000313" key="4">
    <source>
        <dbReference type="Proteomes" id="UP001317822"/>
    </source>
</evidence>
<feature type="compositionally biased region" description="Polar residues" evidence="1">
    <location>
        <begin position="33"/>
        <end position="44"/>
    </location>
</feature>
<protein>
    <recommendedName>
        <fullName evidence="5">Transmembrane protein</fullName>
    </recommendedName>
</protein>
<dbReference type="Proteomes" id="UP001317822">
    <property type="component" value="Chromosome"/>
</dbReference>
<dbReference type="EMBL" id="AP027041">
    <property type="protein sequence ID" value="BDU17475.1"/>
    <property type="molecule type" value="Genomic_DNA"/>
</dbReference>
<name>A0ABM8DFU6_9GAMM</name>
<keyword evidence="4" id="KW-1185">Reference proteome</keyword>
<evidence type="ECO:0000313" key="3">
    <source>
        <dbReference type="EMBL" id="BDU17475.1"/>
    </source>
</evidence>
<feature type="region of interest" description="Disordered" evidence="1">
    <location>
        <begin position="1"/>
        <end position="62"/>
    </location>
</feature>
<evidence type="ECO:0000256" key="2">
    <source>
        <dbReference type="SAM" id="Phobius"/>
    </source>
</evidence>
<keyword evidence="2" id="KW-0472">Membrane</keyword>
<keyword evidence="2" id="KW-0812">Transmembrane</keyword>
<sequence>MESGRHRERVSLLGRGASSLPHDIGHVSKGPTVETTYASGSSRNAYADGAVDPNASDSHREYRRKRARRAALRYVVVWSTVAALALIAQVIAPAAAT</sequence>
<evidence type="ECO:0008006" key="5">
    <source>
        <dbReference type="Google" id="ProtNLM"/>
    </source>
</evidence>